<dbReference type="Pfam" id="PF13481">
    <property type="entry name" value="AAA_25"/>
    <property type="match status" value="1"/>
</dbReference>
<proteinExistence type="predicted"/>
<dbReference type="Gene3D" id="3.40.50.300">
    <property type="entry name" value="P-loop containing nucleotide triphosphate hydrolases"/>
    <property type="match status" value="1"/>
</dbReference>
<organism evidence="2">
    <name type="scientific">marine metagenome</name>
    <dbReference type="NCBI Taxonomy" id="408172"/>
    <lineage>
        <taxon>unclassified sequences</taxon>
        <taxon>metagenomes</taxon>
        <taxon>ecological metagenomes</taxon>
    </lineage>
</organism>
<accession>A0A382LVB9</accession>
<dbReference type="InterPro" id="IPR027417">
    <property type="entry name" value="P-loop_NTPase"/>
</dbReference>
<reference evidence="2" key="1">
    <citation type="submission" date="2018-05" db="EMBL/GenBank/DDBJ databases">
        <authorList>
            <person name="Lanie J.A."/>
            <person name="Ng W.-L."/>
            <person name="Kazmierczak K.M."/>
            <person name="Andrzejewski T.M."/>
            <person name="Davidsen T.M."/>
            <person name="Wayne K.J."/>
            <person name="Tettelin H."/>
            <person name="Glass J.I."/>
            <person name="Rusch D."/>
            <person name="Podicherti R."/>
            <person name="Tsui H.-C.T."/>
            <person name="Winkler M.E."/>
        </authorList>
    </citation>
    <scope>NUCLEOTIDE SEQUENCE</scope>
</reference>
<evidence type="ECO:0008006" key="3">
    <source>
        <dbReference type="Google" id="ProtNLM"/>
    </source>
</evidence>
<feature type="region of interest" description="Disordered" evidence="1">
    <location>
        <begin position="223"/>
        <end position="245"/>
    </location>
</feature>
<protein>
    <recommendedName>
        <fullName evidence="3">AAA family ATPase</fullName>
    </recommendedName>
</protein>
<dbReference type="SUPFAM" id="SSF52540">
    <property type="entry name" value="P-loop containing nucleoside triphosphate hydrolases"/>
    <property type="match status" value="1"/>
</dbReference>
<sequence length="286" mass="31158">QDLELLRDTKASLLLVDPLTAYLGGIDSHKNADVRAFLAPLSELAQKMEMAVVCVSHLNKSSGNEAVLRISGSMAFVAAVRAAYAVTADPADQSRRFFVPIKNNLALDQGGLAFRIEPHEPVPEVMTSAVHWESEAISIPVDEALESMNPEERGALDDAKEFLEELLTDSPVPGATVREAATKAGHTWATVRRAKPALGISSEKQGMKGPWIWQLPAKMLTDSEDAHPTDVSPFEENEHLREPDDDLQQTITDLLSRHPKGLSNEEVAVILKVPLIKVEAVRGNHG</sequence>
<feature type="non-terminal residue" evidence="2">
    <location>
        <position position="1"/>
    </location>
</feature>
<dbReference type="EMBL" id="UINC01089419">
    <property type="protein sequence ID" value="SVC40496.1"/>
    <property type="molecule type" value="Genomic_DNA"/>
</dbReference>
<gene>
    <name evidence="2" type="ORF">METZ01_LOCUS293350</name>
</gene>
<evidence type="ECO:0000313" key="2">
    <source>
        <dbReference type="EMBL" id="SVC40496.1"/>
    </source>
</evidence>
<dbReference type="AlphaFoldDB" id="A0A382LVB9"/>
<name>A0A382LVB9_9ZZZZ</name>
<evidence type="ECO:0000256" key="1">
    <source>
        <dbReference type="SAM" id="MobiDB-lite"/>
    </source>
</evidence>